<evidence type="ECO:0000313" key="1">
    <source>
        <dbReference type="EMBL" id="EAR09100.1"/>
    </source>
</evidence>
<reference evidence="1 2" key="1">
    <citation type="submission" date="2006-02" db="EMBL/GenBank/DDBJ databases">
        <authorList>
            <person name="Pinhassi J."/>
            <person name="Pedros-Alio C."/>
            <person name="Ferriera S."/>
            <person name="Johnson J."/>
            <person name="Kravitz S."/>
            <person name="Halpern A."/>
            <person name="Remington K."/>
            <person name="Beeson K."/>
            <person name="Tran B."/>
            <person name="Rogers Y.-H."/>
            <person name="Friedman R."/>
            <person name="Venter J.C."/>
        </authorList>
    </citation>
    <scope>NUCLEOTIDE SEQUENCE [LARGE SCALE GENOMIC DNA]</scope>
    <source>
        <strain evidence="1 2">MED297</strain>
    </source>
</reference>
<dbReference type="EMBL" id="AAOE01000013">
    <property type="protein sequence ID" value="EAR09100.1"/>
    <property type="molecule type" value="Genomic_DNA"/>
</dbReference>
<organism evidence="1 2">
    <name type="scientific">Reinekea blandensis MED297</name>
    <dbReference type="NCBI Taxonomy" id="314283"/>
    <lineage>
        <taxon>Bacteria</taxon>
        <taxon>Pseudomonadati</taxon>
        <taxon>Pseudomonadota</taxon>
        <taxon>Gammaproteobacteria</taxon>
        <taxon>Oceanospirillales</taxon>
        <taxon>Saccharospirillaceae</taxon>
        <taxon>Reinekea</taxon>
    </lineage>
</organism>
<name>A4BFK5_9GAMM</name>
<protein>
    <submittedName>
        <fullName evidence="1">Uncharacterized protein</fullName>
    </submittedName>
</protein>
<keyword evidence="2" id="KW-1185">Reference proteome</keyword>
<dbReference type="AlphaFoldDB" id="A4BFK5"/>
<dbReference type="STRING" id="314283.MED297_17198"/>
<dbReference type="HOGENOM" id="CLU_2635544_0_0_6"/>
<evidence type="ECO:0000313" key="2">
    <source>
        <dbReference type="Proteomes" id="UP000005953"/>
    </source>
</evidence>
<sequence>MVLDVSNTAHEDSIANEVISIRECRIGSFQSVEMLQKFEAPNERCKFPEHDIAGGYMITGGFSMSSGVRFRNHGSWQ</sequence>
<comment type="caution">
    <text evidence="1">The sequence shown here is derived from an EMBL/GenBank/DDBJ whole genome shotgun (WGS) entry which is preliminary data.</text>
</comment>
<proteinExistence type="predicted"/>
<accession>A4BFK5</accession>
<gene>
    <name evidence="1" type="ORF">MED297_17198</name>
</gene>
<dbReference type="Proteomes" id="UP000005953">
    <property type="component" value="Unassembled WGS sequence"/>
</dbReference>